<gene>
    <name evidence="1" type="ORF">QAD02_008786</name>
</gene>
<dbReference type="Proteomes" id="UP001239111">
    <property type="component" value="Chromosome 4"/>
</dbReference>
<protein>
    <submittedName>
        <fullName evidence="1">Uncharacterized protein</fullName>
    </submittedName>
</protein>
<reference evidence="1" key="1">
    <citation type="submission" date="2023-04" db="EMBL/GenBank/DDBJ databases">
        <title>A chromosome-level genome assembly of the parasitoid wasp Eretmocerus hayati.</title>
        <authorList>
            <person name="Zhong Y."/>
            <person name="Liu S."/>
            <person name="Liu Y."/>
        </authorList>
    </citation>
    <scope>NUCLEOTIDE SEQUENCE</scope>
    <source>
        <strain evidence="1">ZJU_SS_LIU_2023</strain>
    </source>
</reference>
<evidence type="ECO:0000313" key="2">
    <source>
        <dbReference type="Proteomes" id="UP001239111"/>
    </source>
</evidence>
<evidence type="ECO:0000313" key="1">
    <source>
        <dbReference type="EMBL" id="KAJ8667124.1"/>
    </source>
</evidence>
<keyword evidence="2" id="KW-1185">Reference proteome</keyword>
<organism evidence="1 2">
    <name type="scientific">Eretmocerus hayati</name>
    <dbReference type="NCBI Taxonomy" id="131215"/>
    <lineage>
        <taxon>Eukaryota</taxon>
        <taxon>Metazoa</taxon>
        <taxon>Ecdysozoa</taxon>
        <taxon>Arthropoda</taxon>
        <taxon>Hexapoda</taxon>
        <taxon>Insecta</taxon>
        <taxon>Pterygota</taxon>
        <taxon>Neoptera</taxon>
        <taxon>Endopterygota</taxon>
        <taxon>Hymenoptera</taxon>
        <taxon>Apocrita</taxon>
        <taxon>Proctotrupomorpha</taxon>
        <taxon>Chalcidoidea</taxon>
        <taxon>Aphelinidae</taxon>
        <taxon>Aphelininae</taxon>
        <taxon>Eretmocerus</taxon>
    </lineage>
</organism>
<dbReference type="EMBL" id="CM056744">
    <property type="protein sequence ID" value="KAJ8667124.1"/>
    <property type="molecule type" value="Genomic_DNA"/>
</dbReference>
<sequence>MVFLCVTWSVTIFAIARKHISMAPTRHSRHSLIILFFAQYVSSFIVPEEVPTLLSVIYSELPPIKTGTDSRLGVGFRFGEHADFQVVMELGPQQDTMPLKNPLDSRKRREVIMYSALRGELGPIAQMVAKYQLEQKVKKMLNKYKLKTEKQLLVQYNTTEKVNTTVSPASSLAHQENVKVLDAKS</sequence>
<name>A0ACC2N7V2_9HYME</name>
<comment type="caution">
    <text evidence="1">The sequence shown here is derived from an EMBL/GenBank/DDBJ whole genome shotgun (WGS) entry which is preliminary data.</text>
</comment>
<accession>A0ACC2N7V2</accession>
<proteinExistence type="predicted"/>